<dbReference type="InterPro" id="IPR033489">
    <property type="entry name" value="RBBP6"/>
</dbReference>
<evidence type="ECO:0000256" key="1">
    <source>
        <dbReference type="ARBA" id="ARBA00004123"/>
    </source>
</evidence>
<dbReference type="AlphaFoldDB" id="A0A0X3NJM6"/>
<evidence type="ECO:0000259" key="9">
    <source>
        <dbReference type="PROSITE" id="PS51282"/>
    </source>
</evidence>
<evidence type="ECO:0000313" key="10">
    <source>
        <dbReference type="EMBL" id="JAP40184.1"/>
    </source>
</evidence>
<evidence type="ECO:0000256" key="3">
    <source>
        <dbReference type="ARBA" id="ARBA00022771"/>
    </source>
</evidence>
<accession>A0A0X3NJM6</accession>
<feature type="compositionally biased region" description="Basic and acidic residues" evidence="7">
    <location>
        <begin position="658"/>
        <end position="691"/>
    </location>
</feature>
<name>A0A0X3NJM6_SCHSO</name>
<proteinExistence type="predicted"/>
<evidence type="ECO:0000256" key="7">
    <source>
        <dbReference type="SAM" id="MobiDB-lite"/>
    </source>
</evidence>
<dbReference type="SUPFAM" id="SSF57756">
    <property type="entry name" value="Retrovirus zinc finger-like domains"/>
    <property type="match status" value="1"/>
</dbReference>
<evidence type="ECO:0000256" key="2">
    <source>
        <dbReference type="ARBA" id="ARBA00022723"/>
    </source>
</evidence>
<feature type="domain" description="DWNN" evidence="9">
    <location>
        <begin position="16"/>
        <end position="98"/>
    </location>
</feature>
<dbReference type="GO" id="GO:0006397">
    <property type="term" value="P:mRNA processing"/>
    <property type="evidence" value="ECO:0007669"/>
    <property type="project" value="InterPro"/>
</dbReference>
<feature type="compositionally biased region" description="Polar residues" evidence="7">
    <location>
        <begin position="122"/>
        <end position="136"/>
    </location>
</feature>
<feature type="region of interest" description="Disordered" evidence="7">
    <location>
        <begin position="103"/>
        <end position="137"/>
    </location>
</feature>
<dbReference type="InterPro" id="IPR001841">
    <property type="entry name" value="Znf_RING"/>
</dbReference>
<feature type="domain" description="RING-type" evidence="8">
    <location>
        <begin position="279"/>
        <end position="323"/>
    </location>
</feature>
<dbReference type="GO" id="GO:0006511">
    <property type="term" value="P:ubiquitin-dependent protein catabolic process"/>
    <property type="evidence" value="ECO:0007669"/>
    <property type="project" value="TreeGrafter"/>
</dbReference>
<protein>
    <submittedName>
        <fullName evidence="10">E3 ubiquitin-protein ligase RBBP6</fullName>
    </submittedName>
</protein>
<dbReference type="GO" id="GO:0061630">
    <property type="term" value="F:ubiquitin protein ligase activity"/>
    <property type="evidence" value="ECO:0007669"/>
    <property type="project" value="InterPro"/>
</dbReference>
<evidence type="ECO:0000256" key="4">
    <source>
        <dbReference type="ARBA" id="ARBA00022833"/>
    </source>
</evidence>
<reference evidence="10" key="1">
    <citation type="submission" date="2016-01" db="EMBL/GenBank/DDBJ databases">
        <title>Reference transcriptome for the parasite Schistocephalus solidus: insights into the molecular evolution of parasitism.</title>
        <authorList>
            <person name="Hebert F.O."/>
            <person name="Grambauer S."/>
            <person name="Barber I."/>
            <person name="Landry C.R."/>
            <person name="Aubin-Horth N."/>
        </authorList>
    </citation>
    <scope>NUCLEOTIDE SEQUENCE</scope>
</reference>
<comment type="subcellular location">
    <subcellularLocation>
        <location evidence="1">Nucleus</location>
    </subcellularLocation>
</comment>
<feature type="compositionally biased region" description="Basic and acidic residues" evidence="7">
    <location>
        <begin position="724"/>
        <end position="733"/>
    </location>
</feature>
<feature type="region of interest" description="Disordered" evidence="7">
    <location>
        <begin position="637"/>
        <end position="733"/>
    </location>
</feature>
<dbReference type="GO" id="GO:0016567">
    <property type="term" value="P:protein ubiquitination"/>
    <property type="evidence" value="ECO:0007669"/>
    <property type="project" value="InterPro"/>
</dbReference>
<dbReference type="GO" id="GO:0003676">
    <property type="term" value="F:nucleic acid binding"/>
    <property type="evidence" value="ECO:0007669"/>
    <property type="project" value="InterPro"/>
</dbReference>
<feature type="region of interest" description="Disordered" evidence="7">
    <location>
        <begin position="383"/>
        <end position="434"/>
    </location>
</feature>
<dbReference type="PROSITE" id="PS50089">
    <property type="entry name" value="ZF_RING_2"/>
    <property type="match status" value="1"/>
</dbReference>
<dbReference type="GO" id="GO:0008270">
    <property type="term" value="F:zinc ion binding"/>
    <property type="evidence" value="ECO:0007669"/>
    <property type="project" value="UniProtKB-KW"/>
</dbReference>
<feature type="non-terminal residue" evidence="10">
    <location>
        <position position="1"/>
    </location>
</feature>
<dbReference type="PANTHER" id="PTHR15439:SF0">
    <property type="entry name" value="CELL DIVISION CYCLE AND APOPTOSIS REGULATOR PROTEIN 1-RELATED"/>
    <property type="match status" value="1"/>
</dbReference>
<evidence type="ECO:0000256" key="5">
    <source>
        <dbReference type="ARBA" id="ARBA00023242"/>
    </source>
</evidence>
<dbReference type="InterPro" id="IPR014891">
    <property type="entry name" value="DWNN_domain"/>
</dbReference>
<dbReference type="SUPFAM" id="SSF57850">
    <property type="entry name" value="RING/U-box"/>
    <property type="match status" value="1"/>
</dbReference>
<feature type="compositionally biased region" description="Basic residues" evidence="7">
    <location>
        <begin position="692"/>
        <end position="704"/>
    </location>
</feature>
<dbReference type="Gene3D" id="3.10.20.90">
    <property type="entry name" value="Phosphatidylinositol 3-kinase Catalytic Subunit, Chain A, domain 1"/>
    <property type="match status" value="1"/>
</dbReference>
<keyword evidence="2" id="KW-0479">Metal-binding</keyword>
<keyword evidence="4" id="KW-0862">Zinc</keyword>
<organism evidence="10">
    <name type="scientific">Schistocephalus solidus</name>
    <name type="common">Tapeworm</name>
    <dbReference type="NCBI Taxonomy" id="70667"/>
    <lineage>
        <taxon>Eukaryota</taxon>
        <taxon>Metazoa</taxon>
        <taxon>Spiralia</taxon>
        <taxon>Lophotrochozoa</taxon>
        <taxon>Platyhelminthes</taxon>
        <taxon>Cestoda</taxon>
        <taxon>Eucestoda</taxon>
        <taxon>Diphyllobothriidea</taxon>
        <taxon>Diphyllobothriidae</taxon>
        <taxon>Schistocephalus</taxon>
    </lineage>
</organism>
<dbReference type="PROSITE" id="PS51282">
    <property type="entry name" value="DWNN"/>
    <property type="match status" value="1"/>
</dbReference>
<dbReference type="GO" id="GO:0005634">
    <property type="term" value="C:nucleus"/>
    <property type="evidence" value="ECO:0007669"/>
    <property type="project" value="UniProtKB-SubCell"/>
</dbReference>
<evidence type="ECO:0000256" key="6">
    <source>
        <dbReference type="PROSITE-ProRule" id="PRU00175"/>
    </source>
</evidence>
<dbReference type="Gene3D" id="4.10.60.10">
    <property type="entry name" value="Zinc finger, CCHC-type"/>
    <property type="match status" value="1"/>
</dbReference>
<dbReference type="Gene3D" id="3.30.40.10">
    <property type="entry name" value="Zinc/RING finger domain, C3HC4 (zinc finger)"/>
    <property type="match status" value="1"/>
</dbReference>
<dbReference type="CDD" id="cd16620">
    <property type="entry name" value="vRING-HC-C4C4_RBBP6"/>
    <property type="match status" value="1"/>
</dbReference>
<gene>
    <name evidence="10" type="primary">RBBP6</name>
    <name evidence="10" type="ORF">TR168023</name>
</gene>
<dbReference type="Pfam" id="PF08783">
    <property type="entry name" value="DWNN"/>
    <property type="match status" value="1"/>
</dbReference>
<dbReference type="InterPro" id="IPR013083">
    <property type="entry name" value="Znf_RING/FYVE/PHD"/>
</dbReference>
<dbReference type="PANTHER" id="PTHR15439">
    <property type="entry name" value="RETINOBLASTOMA-BINDING PROTEIN 6"/>
    <property type="match status" value="1"/>
</dbReference>
<evidence type="ECO:0000259" key="8">
    <source>
        <dbReference type="PROSITE" id="PS50089"/>
    </source>
</evidence>
<feature type="non-terminal residue" evidence="10">
    <location>
        <position position="733"/>
    </location>
</feature>
<dbReference type="EMBL" id="GEEE01023041">
    <property type="protein sequence ID" value="JAP40184.1"/>
    <property type="molecule type" value="Transcribed_RNA"/>
</dbReference>
<keyword evidence="5" id="KW-0539">Nucleus</keyword>
<sequence length="733" mass="81876">QFPFLNCLGAIMASLVYFKFKANVKTDSISFDGSAISVKDLKNAIRTKCCLYSTDLDLKLEDSSGKGRLSAFHYFPREYTKDNELIPKYTSIVVRRVPRLNTETQKRKPNASDIGLRKESLKNATQSEASSSNINLAESDLPEEEKIRIMMERSSEIYSDKNFTVKAKPYGTPPAGYICHKCNLSGHWIHNCPGIRDQTGRLMDSKSIKRPTGIPQDFLLEVEPDTPGAYLGKTGRYMVPIKDAEAYAFKKKEKRAFTAEENPPYVPPEERIPPKELTCPLCNKLFRDAVLVSCCGTTFCNDCIMGHVFDSEILGSHQCPFCKSSLKEHENTVFENTTVRNLVRGWMRMSGQNEINSFGTSPDIQLKPSTPEPEKVVRRVLKPKQPVLPDTSKPSSHGLEQQNPIENHTSPVSTVQGQTHARTESSAQLPEPPALDHMRARTLPFPPKSDPSLVNNVKNYSPNKKNLPIVSNTTTSVADAPCATVIGAQGTSVVSTAPISSSNLSFSRVSAPVLPSIIGNENTALVNAMYGTSLVGMAPATASNSLAQIASVYPNVSLMSSGILWPQGDIPYLNNVDQNALLSQAGVFSSTSDLVAPLFGIPNRAGDDVIQGGAFPKDKLLSKEEFYQWKMQLMQQSRKIRSARSRSRDSTSHGVRRRSGDRDHRRDERQNGRLRERYYRDSSRENTDRHSSRGRRYGRVRSRSHSPQQIEDYDAWRRRKDRKRLVERDSSHS</sequence>
<dbReference type="InterPro" id="IPR036875">
    <property type="entry name" value="Znf_CCHC_sf"/>
</dbReference>
<feature type="compositionally biased region" description="Polar residues" evidence="7">
    <location>
        <begin position="392"/>
        <end position="428"/>
    </location>
</feature>
<dbReference type="SMART" id="SM01180">
    <property type="entry name" value="DWNN"/>
    <property type="match status" value="1"/>
</dbReference>
<keyword evidence="3 6" id="KW-0863">Zinc-finger</keyword>